<dbReference type="InterPro" id="IPR000182">
    <property type="entry name" value="GNAT_dom"/>
</dbReference>
<evidence type="ECO:0000313" key="7">
    <source>
        <dbReference type="Proteomes" id="UP000076989"/>
    </source>
</evidence>
<dbReference type="GO" id="GO:0016747">
    <property type="term" value="F:acyltransferase activity, transferring groups other than amino-acyl groups"/>
    <property type="evidence" value="ECO:0007669"/>
    <property type="project" value="InterPro"/>
</dbReference>
<dbReference type="GeneID" id="77215919"/>
<gene>
    <name evidence="5" type="ORF">JH395_04050</name>
    <name evidence="3" type="ORF">Lp19_1516</name>
    <name evidence="4" type="ORF">LPJSA22_02446</name>
    <name evidence="2" type="ORF">Nizo2260_2478</name>
</gene>
<sequence>MSKYIRQATSADLPAMMAIIEQGKHALAADQIPQWQDGYPLAADIQADIDARIAWVLIVDDQIAGTAALLTTPDPNYAIIYDGSWAPTENHRYASIHRIAIANGYHGQHLTDFYFSNLITMSYQLGFRQLRIDTHLLNKRMQHIITKAGFEYRGIVYMNHDNNDQRNAYQLLLS</sequence>
<dbReference type="EC" id="3.5.1.24" evidence="4"/>
<evidence type="ECO:0000313" key="5">
    <source>
        <dbReference type="EMBL" id="QQM61740.1"/>
    </source>
</evidence>
<dbReference type="KEGG" id="lpb:SH83_11335"/>
<reference evidence="6 7" key="1">
    <citation type="submission" date="2016-03" db="EMBL/GenBank/DDBJ databases">
        <title>Comparative genomics of 54 Lactobacillus plantarum strains reveals genomic uncoupling from niche constraints.</title>
        <authorList>
            <person name="Martino M.E."/>
        </authorList>
    </citation>
    <scope>NUCLEOTIDE SEQUENCE [LARGE SCALE GENOMIC DNA]</scope>
    <source>
        <strain evidence="3 6">19.1</strain>
        <strain evidence="2 7">Nizo2260</strain>
    </source>
</reference>
<protein>
    <submittedName>
        <fullName evidence="4">Choloylglycine hydrolase</fullName>
        <ecNumber evidence="4">3.5.1.24</ecNumber>
    </submittedName>
    <submittedName>
        <fullName evidence="5">GNAT family N-acetyltransferase</fullName>
    </submittedName>
    <submittedName>
        <fullName evidence="2">Histone acetyltransferase HPA2 and related acetyltransferase</fullName>
    </submittedName>
</protein>
<name>A0A0G9FGM8_LACPN</name>
<evidence type="ECO:0000313" key="2">
    <source>
        <dbReference type="EMBL" id="KZU02161.1"/>
    </source>
</evidence>
<dbReference type="Proteomes" id="UP000595466">
    <property type="component" value="Chromosome"/>
</dbReference>
<keyword evidence="3" id="KW-0808">Transferase</keyword>
<dbReference type="EMBL" id="LUXM01000026">
    <property type="protein sequence ID" value="KZU95562.1"/>
    <property type="molecule type" value="Genomic_DNA"/>
</dbReference>
<dbReference type="Proteomes" id="UP000076882">
    <property type="component" value="Unassembled WGS sequence"/>
</dbReference>
<dbReference type="InterPro" id="IPR016181">
    <property type="entry name" value="Acyl_CoA_acyltransferase"/>
</dbReference>
<dbReference type="EMBL" id="MCOL01000001">
    <property type="protein sequence ID" value="ODO62432.1"/>
    <property type="molecule type" value="Genomic_DNA"/>
</dbReference>
<evidence type="ECO:0000313" key="6">
    <source>
        <dbReference type="Proteomes" id="UP000076882"/>
    </source>
</evidence>
<reference evidence="5 9" key="3">
    <citation type="submission" date="2020-12" db="EMBL/GenBank/DDBJ databases">
        <title>Whole genome sequencing of Lactobacillus plantarum PC518.</title>
        <authorList>
            <person name="Guo Q."/>
        </authorList>
    </citation>
    <scope>NUCLEOTIDE SEQUENCE [LARGE SCALE GENOMIC DNA]</scope>
    <source>
        <strain evidence="5 9">PC518</strain>
    </source>
</reference>
<dbReference type="EMBL" id="CP066817">
    <property type="protein sequence ID" value="QQM61740.1"/>
    <property type="molecule type" value="Genomic_DNA"/>
</dbReference>
<dbReference type="Proteomes" id="UP000076989">
    <property type="component" value="Unassembled WGS sequence"/>
</dbReference>
<dbReference type="AlphaFoldDB" id="A0A0G9FGM8"/>
<dbReference type="RefSeq" id="WP_003642615.1">
    <property type="nucleotide sequence ID" value="NZ_AP018405.1"/>
</dbReference>
<reference evidence="4 8" key="2">
    <citation type="submission" date="2016-08" db="EMBL/GenBank/DDBJ databases">
        <title>Genome sequencing of Lactobacillus plantarum JSA22, isolated from fermented soybean paste.</title>
        <authorList>
            <person name="Choi H.S."/>
        </authorList>
    </citation>
    <scope>NUCLEOTIDE SEQUENCE [LARGE SCALE GENOMIC DNA]</scope>
    <source>
        <strain evidence="4 8">JSA22</strain>
    </source>
</reference>
<dbReference type="Pfam" id="PF00583">
    <property type="entry name" value="Acetyltransf_1"/>
    <property type="match status" value="1"/>
</dbReference>
<keyword evidence="4" id="KW-0378">Hydrolase</keyword>
<dbReference type="EMBL" id="LUWI01000030">
    <property type="protein sequence ID" value="KZU02161.1"/>
    <property type="molecule type" value="Genomic_DNA"/>
</dbReference>
<accession>A0A0G9FGM8</accession>
<proteinExistence type="predicted"/>
<evidence type="ECO:0000313" key="9">
    <source>
        <dbReference type="Proteomes" id="UP000595466"/>
    </source>
</evidence>
<evidence type="ECO:0000313" key="3">
    <source>
        <dbReference type="EMBL" id="KZU95562.1"/>
    </source>
</evidence>
<dbReference type="SUPFAM" id="SSF55729">
    <property type="entry name" value="Acyl-CoA N-acyltransferases (Nat)"/>
    <property type="match status" value="1"/>
</dbReference>
<organism evidence="4 8">
    <name type="scientific">Lactiplantibacillus plantarum</name>
    <name type="common">Lactobacillus plantarum</name>
    <dbReference type="NCBI Taxonomy" id="1590"/>
    <lineage>
        <taxon>Bacteria</taxon>
        <taxon>Bacillati</taxon>
        <taxon>Bacillota</taxon>
        <taxon>Bacilli</taxon>
        <taxon>Lactobacillales</taxon>
        <taxon>Lactobacillaceae</taxon>
        <taxon>Lactiplantibacillus</taxon>
    </lineage>
</organism>
<evidence type="ECO:0000313" key="8">
    <source>
        <dbReference type="Proteomes" id="UP000094892"/>
    </source>
</evidence>
<feature type="domain" description="N-acetyltransferase" evidence="1">
    <location>
        <begin position="3"/>
        <end position="174"/>
    </location>
</feature>
<dbReference type="PROSITE" id="PS51186">
    <property type="entry name" value="GNAT"/>
    <property type="match status" value="1"/>
</dbReference>
<evidence type="ECO:0000313" key="4">
    <source>
        <dbReference type="EMBL" id="ODO62432.1"/>
    </source>
</evidence>
<dbReference type="GO" id="GO:0045302">
    <property type="term" value="F:choloylglycine hydrolase activity"/>
    <property type="evidence" value="ECO:0007669"/>
    <property type="project" value="UniProtKB-EC"/>
</dbReference>
<evidence type="ECO:0000259" key="1">
    <source>
        <dbReference type="PROSITE" id="PS51186"/>
    </source>
</evidence>
<dbReference type="PATRIC" id="fig|1590.142.peg.2435"/>
<dbReference type="Gene3D" id="3.40.630.30">
    <property type="match status" value="1"/>
</dbReference>
<dbReference type="OMA" id="QWINGYP"/>
<dbReference type="Proteomes" id="UP000094892">
    <property type="component" value="Unassembled WGS sequence"/>
</dbReference>